<evidence type="ECO:0000313" key="1">
    <source>
        <dbReference type="EMBL" id="GAA5500381.1"/>
    </source>
</evidence>
<comment type="caution">
    <text evidence="1">The sequence shown here is derived from an EMBL/GenBank/DDBJ whole genome shotgun (WGS) entry which is preliminary data.</text>
</comment>
<reference evidence="1 2" key="1">
    <citation type="submission" date="2024-02" db="EMBL/GenBank/DDBJ databases">
        <title>Deinococcus xinjiangensis NBRC 107630.</title>
        <authorList>
            <person name="Ichikawa N."/>
            <person name="Katano-Makiyama Y."/>
            <person name="Hidaka K."/>
        </authorList>
    </citation>
    <scope>NUCLEOTIDE SEQUENCE [LARGE SCALE GENOMIC DNA]</scope>
    <source>
        <strain evidence="1 2">NBRC 107630</strain>
    </source>
</reference>
<organism evidence="1 2">
    <name type="scientific">Deinococcus xinjiangensis</name>
    <dbReference type="NCBI Taxonomy" id="457454"/>
    <lineage>
        <taxon>Bacteria</taxon>
        <taxon>Thermotogati</taxon>
        <taxon>Deinococcota</taxon>
        <taxon>Deinococci</taxon>
        <taxon>Deinococcales</taxon>
        <taxon>Deinococcaceae</taxon>
        <taxon>Deinococcus</taxon>
    </lineage>
</organism>
<dbReference type="Proteomes" id="UP001458946">
    <property type="component" value="Unassembled WGS sequence"/>
</dbReference>
<accession>A0ABP9V6R3</accession>
<protein>
    <submittedName>
        <fullName evidence="1">Uncharacterized protein</fullName>
    </submittedName>
</protein>
<name>A0ABP9V6R3_9DEIO</name>
<dbReference type="EMBL" id="BAABRN010000001">
    <property type="protein sequence ID" value="GAA5500381.1"/>
    <property type="molecule type" value="Genomic_DNA"/>
</dbReference>
<evidence type="ECO:0000313" key="2">
    <source>
        <dbReference type="Proteomes" id="UP001458946"/>
    </source>
</evidence>
<keyword evidence="2" id="KW-1185">Reference proteome</keyword>
<sequence length="175" mass="19820">MTQQLLSIEACVPLDEKEIEAHLRVQQQRARLNSRVETALRVIGLYYGHEGPIFTAHINWESRSAIPVISDVSGTPAHELAFMGELTEDHPFCRALFAGKLPVTVYSRDIPRNWMSSSDAVVEQFIKQLERPLGDLQLKYPVKSRLTAGMYPFEPLYKPVTLSAPDIDILDEEEL</sequence>
<gene>
    <name evidence="1" type="ORF">Dxin01_00102</name>
</gene>
<dbReference type="RefSeq" id="WP_353540367.1">
    <property type="nucleotide sequence ID" value="NZ_BAABRN010000001.1"/>
</dbReference>
<proteinExistence type="predicted"/>